<name>A0A1R2AKY6_9CILI</name>
<reference evidence="11 12" key="1">
    <citation type="submission" date="2016-11" db="EMBL/GenBank/DDBJ databases">
        <title>The macronuclear genome of Stentor coeruleus: a giant cell with tiny introns.</title>
        <authorList>
            <person name="Slabodnick M."/>
            <person name="Ruby J.G."/>
            <person name="Reiff S.B."/>
            <person name="Swart E.C."/>
            <person name="Gosai S."/>
            <person name="Prabakaran S."/>
            <person name="Witkowska E."/>
            <person name="Larue G.E."/>
            <person name="Fisher S."/>
            <person name="Freeman R.M."/>
            <person name="Gunawardena J."/>
            <person name="Chu W."/>
            <person name="Stover N.A."/>
            <person name="Gregory B.D."/>
            <person name="Nowacki M."/>
            <person name="Derisi J."/>
            <person name="Roy S.W."/>
            <person name="Marshall W.F."/>
            <person name="Sood P."/>
        </authorList>
    </citation>
    <scope>NUCLEOTIDE SEQUENCE [LARGE SCALE GENOMIC DNA]</scope>
    <source>
        <strain evidence="11">WM001</strain>
    </source>
</reference>
<comment type="similarity">
    <text evidence="2">Belongs to the kinesin light chain family.</text>
</comment>
<keyword evidence="6 10" id="KW-0802">TPR repeat</keyword>
<dbReference type="PRINTS" id="PR00381">
    <property type="entry name" value="KINESINLIGHT"/>
</dbReference>
<dbReference type="InterPro" id="IPR011990">
    <property type="entry name" value="TPR-like_helical_dom_sf"/>
</dbReference>
<comment type="subcellular location">
    <subcellularLocation>
        <location evidence="1">Cytoplasm</location>
        <location evidence="1">Cytoskeleton</location>
    </subcellularLocation>
</comment>
<dbReference type="InterPro" id="IPR002151">
    <property type="entry name" value="Kinesin_light"/>
</dbReference>
<keyword evidence="4" id="KW-0493">Microtubule</keyword>
<dbReference type="Pfam" id="PF13181">
    <property type="entry name" value="TPR_8"/>
    <property type="match status" value="1"/>
</dbReference>
<dbReference type="Pfam" id="PF13424">
    <property type="entry name" value="TPR_12"/>
    <property type="match status" value="2"/>
</dbReference>
<evidence type="ECO:0000313" key="12">
    <source>
        <dbReference type="Proteomes" id="UP000187209"/>
    </source>
</evidence>
<dbReference type="SUPFAM" id="SSF48452">
    <property type="entry name" value="TPR-like"/>
    <property type="match status" value="1"/>
</dbReference>
<evidence type="ECO:0000256" key="8">
    <source>
        <dbReference type="ARBA" id="ARBA00023175"/>
    </source>
</evidence>
<keyword evidence="7" id="KW-0175">Coiled coil</keyword>
<dbReference type="GO" id="GO:0005737">
    <property type="term" value="C:cytoplasm"/>
    <property type="evidence" value="ECO:0007669"/>
    <property type="project" value="TreeGrafter"/>
</dbReference>
<dbReference type="PANTHER" id="PTHR45783:SF3">
    <property type="entry name" value="KINESIN LIGHT CHAIN"/>
    <property type="match status" value="1"/>
</dbReference>
<dbReference type="GO" id="GO:0005871">
    <property type="term" value="C:kinesin complex"/>
    <property type="evidence" value="ECO:0007669"/>
    <property type="project" value="InterPro"/>
</dbReference>
<evidence type="ECO:0000256" key="3">
    <source>
        <dbReference type="ARBA" id="ARBA00022490"/>
    </source>
</evidence>
<feature type="repeat" description="TPR" evidence="10">
    <location>
        <begin position="267"/>
        <end position="300"/>
    </location>
</feature>
<dbReference type="GO" id="GO:0019894">
    <property type="term" value="F:kinesin binding"/>
    <property type="evidence" value="ECO:0007669"/>
    <property type="project" value="TreeGrafter"/>
</dbReference>
<evidence type="ECO:0000256" key="7">
    <source>
        <dbReference type="ARBA" id="ARBA00023054"/>
    </source>
</evidence>
<evidence type="ECO:0000256" key="1">
    <source>
        <dbReference type="ARBA" id="ARBA00004245"/>
    </source>
</evidence>
<feature type="repeat" description="TPR" evidence="10">
    <location>
        <begin position="225"/>
        <end position="258"/>
    </location>
</feature>
<keyword evidence="3" id="KW-0963">Cytoplasm</keyword>
<accession>A0A1R2AKY6</accession>
<evidence type="ECO:0000313" key="11">
    <source>
        <dbReference type="EMBL" id="OMJ65188.1"/>
    </source>
</evidence>
<evidence type="ECO:0000256" key="9">
    <source>
        <dbReference type="ARBA" id="ARBA00023212"/>
    </source>
</evidence>
<keyword evidence="9" id="KW-0206">Cytoskeleton</keyword>
<keyword evidence="12" id="KW-1185">Reference proteome</keyword>
<evidence type="ECO:0000256" key="6">
    <source>
        <dbReference type="ARBA" id="ARBA00022803"/>
    </source>
</evidence>
<protein>
    <submittedName>
        <fullName evidence="11">Uncharacterized protein</fullName>
    </submittedName>
</protein>
<organism evidence="11 12">
    <name type="scientific">Stentor coeruleus</name>
    <dbReference type="NCBI Taxonomy" id="5963"/>
    <lineage>
        <taxon>Eukaryota</taxon>
        <taxon>Sar</taxon>
        <taxon>Alveolata</taxon>
        <taxon>Ciliophora</taxon>
        <taxon>Postciliodesmatophora</taxon>
        <taxon>Heterotrichea</taxon>
        <taxon>Heterotrichida</taxon>
        <taxon>Stentoridae</taxon>
        <taxon>Stentor</taxon>
    </lineage>
</organism>
<proteinExistence type="inferred from homology"/>
<dbReference type="OrthoDB" id="311289at2759"/>
<evidence type="ECO:0000256" key="10">
    <source>
        <dbReference type="PROSITE-ProRule" id="PRU00339"/>
    </source>
</evidence>
<evidence type="ECO:0000256" key="4">
    <source>
        <dbReference type="ARBA" id="ARBA00022701"/>
    </source>
</evidence>
<dbReference type="PANTHER" id="PTHR45783">
    <property type="entry name" value="KINESIN LIGHT CHAIN"/>
    <property type="match status" value="1"/>
</dbReference>
<evidence type="ECO:0000256" key="5">
    <source>
        <dbReference type="ARBA" id="ARBA00022737"/>
    </source>
</evidence>
<dbReference type="Gene3D" id="1.25.40.10">
    <property type="entry name" value="Tetratricopeptide repeat domain"/>
    <property type="match status" value="2"/>
</dbReference>
<dbReference type="EMBL" id="MPUH01002362">
    <property type="protein sequence ID" value="OMJ65188.1"/>
    <property type="molecule type" value="Genomic_DNA"/>
</dbReference>
<dbReference type="AlphaFoldDB" id="A0A1R2AKY6"/>
<dbReference type="InterPro" id="IPR019734">
    <property type="entry name" value="TPR_rpt"/>
</dbReference>
<feature type="repeat" description="TPR" evidence="10">
    <location>
        <begin position="183"/>
        <end position="216"/>
    </location>
</feature>
<sequence>MEKVLNSDDPDLVTIYNNLGSLYKDLNEKKKVLERCMSSSPSSTIAIHSNRLIYYIIQLALKPIYSDASRSDSILTKKASYNKYFISGKNSKIIVPFFQCYESFPEIYTRTKKHLKIEVEYPKYKCYEKISKRHDNYLSIFKEIKYYKSLSKNCSMFPKIYYFSVMWEKIFEKVLNSDHPDLATIYNNLGNLYSDLNEKEKALEFYEKCKNIWEKVLNSDHPDLATIYNNLGIIYNNLNEKKKALELYEKCKNIREKVLNSDHPDLAKIYNNLGSLYNDLNENKSALELYEKCKNIWEKVLNSDHPDLATTYSNLGNFYINLNENKKALELYEKCKNIREKVLNSDHPDLATIYSNLGIIYNDFNENKSALDD</sequence>
<dbReference type="SMART" id="SM00028">
    <property type="entry name" value="TPR"/>
    <property type="match status" value="4"/>
</dbReference>
<gene>
    <name evidence="11" type="ORF">SteCoe_38876</name>
</gene>
<dbReference type="GO" id="GO:0005874">
    <property type="term" value="C:microtubule"/>
    <property type="evidence" value="ECO:0007669"/>
    <property type="project" value="UniProtKB-KW"/>
</dbReference>
<keyword evidence="5" id="KW-0677">Repeat</keyword>
<evidence type="ECO:0000256" key="2">
    <source>
        <dbReference type="ARBA" id="ARBA00009622"/>
    </source>
</evidence>
<dbReference type="GO" id="GO:0007018">
    <property type="term" value="P:microtubule-based movement"/>
    <property type="evidence" value="ECO:0007669"/>
    <property type="project" value="TreeGrafter"/>
</dbReference>
<dbReference type="Proteomes" id="UP000187209">
    <property type="component" value="Unassembled WGS sequence"/>
</dbReference>
<dbReference type="PROSITE" id="PS50005">
    <property type="entry name" value="TPR"/>
    <property type="match status" value="4"/>
</dbReference>
<feature type="repeat" description="TPR" evidence="10">
    <location>
        <begin position="309"/>
        <end position="342"/>
    </location>
</feature>
<comment type="caution">
    <text evidence="11">The sequence shown here is derived from an EMBL/GenBank/DDBJ whole genome shotgun (WGS) entry which is preliminary data.</text>
</comment>
<keyword evidence="8" id="KW-0505">Motor protein</keyword>